<protein>
    <submittedName>
        <fullName evidence="12">Monovalent cation:H+ antiporter, CPA1 family</fullName>
    </submittedName>
</protein>
<feature type="transmembrane region" description="Helical" evidence="10">
    <location>
        <begin position="303"/>
        <end position="328"/>
    </location>
</feature>
<evidence type="ECO:0000256" key="5">
    <source>
        <dbReference type="ARBA" id="ARBA00022989"/>
    </source>
</evidence>
<keyword evidence="5 10" id="KW-1133">Transmembrane helix</keyword>
<feature type="domain" description="Cation/H+ exchanger transmembrane" evidence="11">
    <location>
        <begin position="12"/>
        <end position="407"/>
    </location>
</feature>
<dbReference type="EMBL" id="FOAZ01000012">
    <property type="protein sequence ID" value="SEL73487.1"/>
    <property type="molecule type" value="Genomic_DNA"/>
</dbReference>
<dbReference type="OrthoDB" id="57886at2"/>
<dbReference type="GO" id="GO:0015386">
    <property type="term" value="F:potassium:proton antiporter activity"/>
    <property type="evidence" value="ECO:0007669"/>
    <property type="project" value="TreeGrafter"/>
</dbReference>
<dbReference type="InterPro" id="IPR018422">
    <property type="entry name" value="Cation/H_exchanger_CPA1"/>
</dbReference>
<dbReference type="STRING" id="235985.SAMN05414137_11289"/>
<dbReference type="PANTHER" id="PTHR10110">
    <property type="entry name" value="SODIUM/HYDROGEN EXCHANGER"/>
    <property type="match status" value="1"/>
</dbReference>
<dbReference type="RefSeq" id="WP_042453430.1">
    <property type="nucleotide sequence ID" value="NZ_BBPN01000028.1"/>
</dbReference>
<keyword evidence="8 10" id="KW-0472">Membrane</keyword>
<keyword evidence="6 10" id="KW-0915">Sodium</keyword>
<evidence type="ECO:0000259" key="11">
    <source>
        <dbReference type="Pfam" id="PF00999"/>
    </source>
</evidence>
<organism evidence="12 13">
    <name type="scientific">Streptacidiphilus jiangxiensis</name>
    <dbReference type="NCBI Taxonomy" id="235985"/>
    <lineage>
        <taxon>Bacteria</taxon>
        <taxon>Bacillati</taxon>
        <taxon>Actinomycetota</taxon>
        <taxon>Actinomycetes</taxon>
        <taxon>Kitasatosporales</taxon>
        <taxon>Streptomycetaceae</taxon>
        <taxon>Streptacidiphilus</taxon>
    </lineage>
</organism>
<evidence type="ECO:0000256" key="8">
    <source>
        <dbReference type="ARBA" id="ARBA00023136"/>
    </source>
</evidence>
<dbReference type="Gene3D" id="6.10.140.1330">
    <property type="match status" value="1"/>
</dbReference>
<dbReference type="PANTHER" id="PTHR10110:SF86">
    <property type="entry name" value="SODIUM_HYDROGEN EXCHANGER 7"/>
    <property type="match status" value="1"/>
</dbReference>
<feature type="transmembrane region" description="Helical" evidence="10">
    <location>
        <begin position="179"/>
        <end position="199"/>
    </location>
</feature>
<feature type="transmembrane region" description="Helical" evidence="10">
    <location>
        <begin position="382"/>
        <end position="405"/>
    </location>
</feature>
<dbReference type="GO" id="GO:0015385">
    <property type="term" value="F:sodium:proton antiporter activity"/>
    <property type="evidence" value="ECO:0007669"/>
    <property type="project" value="InterPro"/>
</dbReference>
<reference evidence="13" key="1">
    <citation type="submission" date="2016-10" db="EMBL/GenBank/DDBJ databases">
        <authorList>
            <person name="Varghese N."/>
        </authorList>
    </citation>
    <scope>NUCLEOTIDE SEQUENCE [LARGE SCALE GENOMIC DNA]</scope>
    <source>
        <strain evidence="13">DSM 45096 / BCRC 16803 / CGMCC 4.1857 / CIP 109030 / JCM 12277 / KCTC 19219 / NBRC 100920 / 33214</strain>
    </source>
</reference>
<dbReference type="GO" id="GO:0051453">
    <property type="term" value="P:regulation of intracellular pH"/>
    <property type="evidence" value="ECO:0007669"/>
    <property type="project" value="TreeGrafter"/>
</dbReference>
<dbReference type="Proteomes" id="UP000183015">
    <property type="component" value="Unassembled WGS sequence"/>
</dbReference>
<dbReference type="GO" id="GO:0098719">
    <property type="term" value="P:sodium ion import across plasma membrane"/>
    <property type="evidence" value="ECO:0007669"/>
    <property type="project" value="TreeGrafter"/>
</dbReference>
<evidence type="ECO:0000256" key="1">
    <source>
        <dbReference type="ARBA" id="ARBA00004651"/>
    </source>
</evidence>
<name>A0A1H7SPT1_STRJI</name>
<dbReference type="NCBIfam" id="TIGR00831">
    <property type="entry name" value="a_cpa1"/>
    <property type="match status" value="1"/>
</dbReference>
<dbReference type="AlphaFoldDB" id="A0A1H7SPT1"/>
<dbReference type="InterPro" id="IPR006153">
    <property type="entry name" value="Cation/H_exchanger_TM"/>
</dbReference>
<evidence type="ECO:0000256" key="10">
    <source>
        <dbReference type="RuleBase" id="RU366002"/>
    </source>
</evidence>
<comment type="subcellular location">
    <subcellularLocation>
        <location evidence="1 10">Cell membrane</location>
        <topology evidence="1 10">Multi-pass membrane protein</topology>
    </subcellularLocation>
</comment>
<evidence type="ECO:0000256" key="4">
    <source>
        <dbReference type="ARBA" id="ARBA00022692"/>
    </source>
</evidence>
<comment type="function">
    <text evidence="10">Na(+)/H(+) antiporter that extrudes sodium in exchange for external protons.</text>
</comment>
<keyword evidence="7 10" id="KW-0406">Ion transport</keyword>
<evidence type="ECO:0000256" key="2">
    <source>
        <dbReference type="ARBA" id="ARBA00022448"/>
    </source>
</evidence>
<evidence type="ECO:0000256" key="6">
    <source>
        <dbReference type="ARBA" id="ARBA00023053"/>
    </source>
</evidence>
<evidence type="ECO:0000313" key="13">
    <source>
        <dbReference type="Proteomes" id="UP000183015"/>
    </source>
</evidence>
<feature type="transmembrane region" description="Helical" evidence="10">
    <location>
        <begin position="264"/>
        <end position="283"/>
    </location>
</feature>
<evidence type="ECO:0000256" key="7">
    <source>
        <dbReference type="ARBA" id="ARBA00023065"/>
    </source>
</evidence>
<keyword evidence="4 10" id="KW-0812">Transmembrane</keyword>
<evidence type="ECO:0000313" key="12">
    <source>
        <dbReference type="EMBL" id="SEL73487.1"/>
    </source>
</evidence>
<evidence type="ECO:0000256" key="9">
    <source>
        <dbReference type="ARBA" id="ARBA00023201"/>
    </source>
</evidence>
<evidence type="ECO:0000256" key="3">
    <source>
        <dbReference type="ARBA" id="ARBA00022475"/>
    </source>
</evidence>
<sequence>MAQLILLFTVFLCAIVTTPLAERIHLPQPVLMTLLGIVLALLPFVPNVHIEPDLILPLVLPPLIYASAQRSTARYYLQNARVILLLAVALVLVTTAAVAGAMHWITPALPVAAAVALGAMISPPDPIAAGAVAQSVGLPRRLLGILETEGLFNDVTALVVYALAVDAVVTGQFSTLHAALRLLLSAVLALVFGVGIGWLSGKVIAMLSDATLQVGLSLLVPFAAYVLADQLHGSGVLAVLVCALWINDRAVGADDVSFRLVGSAFWDVVELLISGMAFGLIGLEWSSVLHEVGSSWPSMIGDAALVIVVVVGVRFLWLLPGSWFAAWLDRRLGRREDVTPLGWRESVVLWWAGMRGVASVALALAIPFTGHDGKPFPLRYEIVFIAFSVVIFTLVVQGLTLPLVVRWLHLGRDEDAEDHEERRLWYRASRAGLVRLKEMATHEELPDELVDRLKQRQVDRLARSRPDIYDEQQREEWKQRVRAFKTLRRVESEMLAASREEMQVARMEPGADPELVDRVIRQLDLRSER</sequence>
<keyword evidence="10" id="KW-0050">Antiport</keyword>
<feature type="transmembrane region" description="Helical" evidence="10">
    <location>
        <begin position="31"/>
        <end position="50"/>
    </location>
</feature>
<dbReference type="Pfam" id="PF00999">
    <property type="entry name" value="Na_H_Exchanger"/>
    <property type="match status" value="1"/>
</dbReference>
<feature type="transmembrane region" description="Helical" evidence="10">
    <location>
        <begin position="82"/>
        <end position="105"/>
    </location>
</feature>
<keyword evidence="3 10" id="KW-1003">Cell membrane</keyword>
<keyword evidence="9 10" id="KW-0739">Sodium transport</keyword>
<gene>
    <name evidence="12" type="ORF">SAMN05414137_11289</name>
</gene>
<comment type="similarity">
    <text evidence="10">Belongs to the monovalent cation:proton antiporter 1 (CPA1) transporter (TC 2.A.36) family.</text>
</comment>
<feature type="transmembrane region" description="Helical" evidence="10">
    <location>
        <begin position="150"/>
        <end position="173"/>
    </location>
</feature>
<proteinExistence type="inferred from homology"/>
<keyword evidence="13" id="KW-1185">Reference proteome</keyword>
<keyword evidence="2 10" id="KW-0813">Transport</keyword>
<dbReference type="eggNOG" id="COG0025">
    <property type="taxonomic scope" value="Bacteria"/>
</dbReference>
<feature type="transmembrane region" description="Helical" evidence="10">
    <location>
        <begin position="348"/>
        <end position="370"/>
    </location>
</feature>
<dbReference type="InterPro" id="IPR004705">
    <property type="entry name" value="Cation/H_exchanger_CPA1_bac"/>
</dbReference>
<accession>A0A1H7SPT1</accession>
<dbReference type="GO" id="GO:0005886">
    <property type="term" value="C:plasma membrane"/>
    <property type="evidence" value="ECO:0007669"/>
    <property type="project" value="UniProtKB-SubCell"/>
</dbReference>
<comment type="caution">
    <text evidence="10">Lacks conserved residue(s) required for the propagation of feature annotation.</text>
</comment>